<gene>
    <name evidence="2" type="ORF">CD29_15200</name>
</gene>
<dbReference type="Pfam" id="PF00903">
    <property type="entry name" value="Glyoxalase"/>
    <property type="match status" value="2"/>
</dbReference>
<feature type="domain" description="VOC" evidence="1">
    <location>
        <begin position="6"/>
        <end position="132"/>
    </location>
</feature>
<reference evidence="2 3" key="1">
    <citation type="submission" date="2014-02" db="EMBL/GenBank/DDBJ databases">
        <title>Draft genome sequence of Lysinibacillus manganicus DSM 26584T.</title>
        <authorList>
            <person name="Zhang F."/>
            <person name="Wang G."/>
            <person name="Zhang L."/>
        </authorList>
    </citation>
    <scope>NUCLEOTIDE SEQUENCE [LARGE SCALE GENOMIC DNA]</scope>
    <source>
        <strain evidence="2 3">DSM 26584</strain>
    </source>
</reference>
<proteinExistence type="predicted"/>
<dbReference type="Gene3D" id="3.10.180.10">
    <property type="entry name" value="2,3-Dihydroxybiphenyl 1,2-Dioxygenase, domain 1"/>
    <property type="match status" value="2"/>
</dbReference>
<dbReference type="PANTHER" id="PTHR36110">
    <property type="entry name" value="RING-CLEAVING DIOXYGENASE MHQE-RELATED"/>
    <property type="match status" value="1"/>
</dbReference>
<dbReference type="SUPFAM" id="SSF54593">
    <property type="entry name" value="Glyoxalase/Bleomycin resistance protein/Dihydroxybiphenyl dioxygenase"/>
    <property type="match status" value="1"/>
</dbReference>
<dbReference type="STRING" id="1384049.CD29_15200"/>
<dbReference type="EMBL" id="JPVN01000019">
    <property type="protein sequence ID" value="KGR77412.1"/>
    <property type="molecule type" value="Genomic_DNA"/>
</dbReference>
<sequence length="314" mass="35699">MKNIAGHHHISMITKNLKVNNGFYQNILGLRRVKVSVNQDDPSMVHVFYGDLVGSPGTGLTFFEMPLVGRTHRGTDAITRIGLLVPSFESLVYWKERFTILGVKHGEITEYAGRSALHFEDNDGLRLVLLNNNEETVPEFWTEWDDSNVLPQHRIVGMGPVEITVQSLDTLSNVLQNIFGYIIKSNSDNQVVLQSIQGQSFGEIVIVKHGGPKEKPGRGSVHHLAIRVKNSDDLRYWEQRIKDFGFIIMKFTDRYYFESLYFKEENGIVFELATDGPGFTRDASIEELGSKLELPPFLESKRKEIEAKIRGIEF</sequence>
<dbReference type="OrthoDB" id="9785698at2"/>
<feature type="domain" description="VOC" evidence="1">
    <location>
        <begin position="157"/>
        <end position="275"/>
    </location>
</feature>
<name>A0A0A3IRF3_9BACL</name>
<protein>
    <submittedName>
        <fullName evidence="2">Glyoxalase</fullName>
    </submittedName>
</protein>
<dbReference type="InterPro" id="IPR029068">
    <property type="entry name" value="Glyas_Bleomycin-R_OHBP_Dase"/>
</dbReference>
<dbReference type="InterPro" id="IPR052537">
    <property type="entry name" value="Extradiol_RC_dioxygenase"/>
</dbReference>
<dbReference type="eggNOG" id="COG0346">
    <property type="taxonomic scope" value="Bacteria"/>
</dbReference>
<dbReference type="PANTHER" id="PTHR36110:SF4">
    <property type="entry name" value="RING-CLEAVING DIOXYGENASE MHQA-RELATED"/>
    <property type="match status" value="1"/>
</dbReference>
<dbReference type="RefSeq" id="WP_036188404.1">
    <property type="nucleotide sequence ID" value="NZ_AVDA01000019.1"/>
</dbReference>
<keyword evidence="3" id="KW-1185">Reference proteome</keyword>
<dbReference type="Proteomes" id="UP000030416">
    <property type="component" value="Unassembled WGS sequence"/>
</dbReference>
<organism evidence="2 3">
    <name type="scientific">Ureibacillus manganicus DSM 26584</name>
    <dbReference type="NCBI Taxonomy" id="1384049"/>
    <lineage>
        <taxon>Bacteria</taxon>
        <taxon>Bacillati</taxon>
        <taxon>Bacillota</taxon>
        <taxon>Bacilli</taxon>
        <taxon>Bacillales</taxon>
        <taxon>Caryophanaceae</taxon>
        <taxon>Ureibacillus</taxon>
    </lineage>
</organism>
<evidence type="ECO:0000259" key="1">
    <source>
        <dbReference type="PROSITE" id="PS51819"/>
    </source>
</evidence>
<dbReference type="InterPro" id="IPR004360">
    <property type="entry name" value="Glyas_Fos-R_dOase_dom"/>
</dbReference>
<dbReference type="InterPro" id="IPR037523">
    <property type="entry name" value="VOC_core"/>
</dbReference>
<evidence type="ECO:0000313" key="2">
    <source>
        <dbReference type="EMBL" id="KGR77412.1"/>
    </source>
</evidence>
<evidence type="ECO:0000313" key="3">
    <source>
        <dbReference type="Proteomes" id="UP000030416"/>
    </source>
</evidence>
<dbReference type="AlphaFoldDB" id="A0A0A3IRF3"/>
<comment type="caution">
    <text evidence="2">The sequence shown here is derived from an EMBL/GenBank/DDBJ whole genome shotgun (WGS) entry which is preliminary data.</text>
</comment>
<accession>A0A0A3IRF3</accession>
<dbReference type="PROSITE" id="PS51819">
    <property type="entry name" value="VOC"/>
    <property type="match status" value="2"/>
</dbReference>